<proteinExistence type="predicted"/>
<evidence type="ECO:0000256" key="1">
    <source>
        <dbReference type="ARBA" id="ARBA00022741"/>
    </source>
</evidence>
<dbReference type="PROSITE" id="PS50011">
    <property type="entry name" value="PROTEIN_KINASE_DOM"/>
    <property type="match status" value="1"/>
</dbReference>
<feature type="non-terminal residue" evidence="4">
    <location>
        <position position="1"/>
    </location>
</feature>
<dbReference type="InterPro" id="IPR000719">
    <property type="entry name" value="Prot_kinase_dom"/>
</dbReference>
<evidence type="ECO:0000256" key="2">
    <source>
        <dbReference type="SAM" id="MobiDB-lite"/>
    </source>
</evidence>
<sequence length="426" mass="46819">LISGGFAFVYEAQDLGSGREYALKRLLSNEEERSRAIIQEVCFLKKLSGHPNIVQFCSAASIGKEESDTGQAEFLLLTELCRGQLVEFLKKSETKGPLSCDTVLKIFYQTCRAVQHMHRQKPPIIHRDLKVENLLLSNQGTIKLCDFGSATTVSHAPDYSWSAQRRALVEEEVTRNTTPMYRTPEIVDLYSNFPIGEKQDIWHPFEDGAKLRIVNGKYSIPADDTRYSVFHGLIRATLKVNPEERLSITELVNQLQEIAAARSVNPKSPITELLEQNGGYGNAAPSRGPPPPGGPVSSGQGGGLAVAEYEQSYGGLLDILRGGPGRLLTNLKDTSSKVIQSVANYAKGDLDISYITSRIAVMSFPAEGVESAIKNNIEDVRLFLDSKHPGHYAVYNLSSRTYRPAKFHNRVGAPASPACALRAGLR</sequence>
<evidence type="ECO:0000259" key="3">
    <source>
        <dbReference type="PROSITE" id="PS50011"/>
    </source>
</evidence>
<accession>S7QGH3</accession>
<organism evidence="4 5">
    <name type="scientific">Myotis brandtii</name>
    <name type="common">Brandt's bat</name>
    <dbReference type="NCBI Taxonomy" id="109478"/>
    <lineage>
        <taxon>Eukaryota</taxon>
        <taxon>Metazoa</taxon>
        <taxon>Chordata</taxon>
        <taxon>Craniata</taxon>
        <taxon>Vertebrata</taxon>
        <taxon>Euteleostomi</taxon>
        <taxon>Mammalia</taxon>
        <taxon>Eutheria</taxon>
        <taxon>Laurasiatheria</taxon>
        <taxon>Chiroptera</taxon>
        <taxon>Yangochiroptera</taxon>
        <taxon>Vespertilionidae</taxon>
        <taxon>Myotis</taxon>
    </lineage>
</organism>
<dbReference type="eggNOG" id="KOG0431">
    <property type="taxonomic scope" value="Eukaryota"/>
</dbReference>
<dbReference type="Gene3D" id="3.90.190.10">
    <property type="entry name" value="Protein tyrosine phosphatase superfamily"/>
    <property type="match status" value="1"/>
</dbReference>
<dbReference type="SUPFAM" id="SSF56112">
    <property type="entry name" value="Protein kinase-like (PK-like)"/>
    <property type="match status" value="1"/>
</dbReference>
<dbReference type="InterPro" id="IPR008271">
    <property type="entry name" value="Ser/Thr_kinase_AS"/>
</dbReference>
<dbReference type="GO" id="GO:0005524">
    <property type="term" value="F:ATP binding"/>
    <property type="evidence" value="ECO:0007669"/>
    <property type="project" value="InterPro"/>
</dbReference>
<feature type="domain" description="Protein kinase" evidence="3">
    <location>
        <begin position="1"/>
        <end position="259"/>
    </location>
</feature>
<dbReference type="AlphaFoldDB" id="S7QGH3"/>
<dbReference type="eggNOG" id="KOG1989">
    <property type="taxonomic scope" value="Eukaryota"/>
</dbReference>
<dbReference type="SMART" id="SM00220">
    <property type="entry name" value="S_TKc"/>
    <property type="match status" value="1"/>
</dbReference>
<feature type="region of interest" description="Disordered" evidence="2">
    <location>
        <begin position="272"/>
        <end position="302"/>
    </location>
</feature>
<evidence type="ECO:0000313" key="5">
    <source>
        <dbReference type="Proteomes" id="UP000052978"/>
    </source>
</evidence>
<protein>
    <submittedName>
        <fullName evidence="4">Cyclin-G-associated kinase</fullName>
    </submittedName>
</protein>
<dbReference type="GO" id="GO:0005737">
    <property type="term" value="C:cytoplasm"/>
    <property type="evidence" value="ECO:0007669"/>
    <property type="project" value="TreeGrafter"/>
</dbReference>
<keyword evidence="5" id="KW-1185">Reference proteome</keyword>
<dbReference type="GO" id="GO:0045747">
    <property type="term" value="P:positive regulation of Notch signaling pathway"/>
    <property type="evidence" value="ECO:0007669"/>
    <property type="project" value="TreeGrafter"/>
</dbReference>
<dbReference type="GO" id="GO:2000369">
    <property type="term" value="P:regulation of clathrin-dependent endocytosis"/>
    <property type="evidence" value="ECO:0007669"/>
    <property type="project" value="TreeGrafter"/>
</dbReference>
<keyword evidence="1" id="KW-0547">Nucleotide-binding</keyword>
<dbReference type="FunFam" id="1.10.510.10:FF:000228">
    <property type="entry name" value="cyclin-G-associated kinase isoform X1"/>
    <property type="match status" value="1"/>
</dbReference>
<reference evidence="4 5" key="1">
    <citation type="journal article" date="2013" name="Nat. Commun.">
        <title>Genome analysis reveals insights into physiology and longevity of the Brandt's bat Myotis brandtii.</title>
        <authorList>
            <person name="Seim I."/>
            <person name="Fang X."/>
            <person name="Xiong Z."/>
            <person name="Lobanov A.V."/>
            <person name="Huang Z."/>
            <person name="Ma S."/>
            <person name="Feng Y."/>
            <person name="Turanov A.A."/>
            <person name="Zhu Y."/>
            <person name="Lenz T.L."/>
            <person name="Gerashchenko M.V."/>
            <person name="Fan D."/>
            <person name="Hee Yim S."/>
            <person name="Yao X."/>
            <person name="Jordan D."/>
            <person name="Xiong Y."/>
            <person name="Ma Y."/>
            <person name="Lyapunov A.N."/>
            <person name="Chen G."/>
            <person name="Kulakova O.I."/>
            <person name="Sun Y."/>
            <person name="Lee S.G."/>
            <person name="Bronson R.T."/>
            <person name="Moskalev A.A."/>
            <person name="Sunyaev S.R."/>
            <person name="Zhang G."/>
            <person name="Krogh A."/>
            <person name="Wang J."/>
            <person name="Gladyshev V.N."/>
        </authorList>
    </citation>
    <scope>NUCLEOTIDE SEQUENCE [LARGE SCALE GENOMIC DNA]</scope>
</reference>
<dbReference type="CDD" id="cd14036">
    <property type="entry name" value="STKc_GAK"/>
    <property type="match status" value="1"/>
</dbReference>
<dbReference type="Gene3D" id="1.10.510.10">
    <property type="entry name" value="Transferase(Phosphotransferase) domain 1"/>
    <property type="match status" value="1"/>
</dbReference>
<name>S7QGH3_MYOBR</name>
<dbReference type="GO" id="GO:0004674">
    <property type="term" value="F:protein serine/threonine kinase activity"/>
    <property type="evidence" value="ECO:0007669"/>
    <property type="project" value="TreeGrafter"/>
</dbReference>
<dbReference type="InterPro" id="IPR029021">
    <property type="entry name" value="Prot-tyrosine_phosphatase-like"/>
</dbReference>
<dbReference type="PANTHER" id="PTHR22967">
    <property type="entry name" value="SERINE/THREONINE PROTEIN KINASE"/>
    <property type="match status" value="1"/>
</dbReference>
<dbReference type="Proteomes" id="UP000052978">
    <property type="component" value="Unassembled WGS sequence"/>
</dbReference>
<gene>
    <name evidence="4" type="ORF">D623_10021655</name>
</gene>
<dbReference type="PANTHER" id="PTHR22967:SF105">
    <property type="entry name" value="CYCLIN-G-ASSOCIATED KINASE"/>
    <property type="match status" value="1"/>
</dbReference>
<dbReference type="PROSITE" id="PS00108">
    <property type="entry name" value="PROTEIN_KINASE_ST"/>
    <property type="match status" value="1"/>
</dbReference>
<dbReference type="EMBL" id="KE164837">
    <property type="protein sequence ID" value="EPQ20452.1"/>
    <property type="molecule type" value="Genomic_DNA"/>
</dbReference>
<keyword evidence="4" id="KW-0418">Kinase</keyword>
<dbReference type="SUPFAM" id="SSF52799">
    <property type="entry name" value="(Phosphotyrosine protein) phosphatases II"/>
    <property type="match status" value="1"/>
</dbReference>
<dbReference type="Pfam" id="PF00069">
    <property type="entry name" value="Pkinase"/>
    <property type="match status" value="1"/>
</dbReference>
<keyword evidence="4" id="KW-0808">Transferase</keyword>
<dbReference type="InterPro" id="IPR011009">
    <property type="entry name" value="Kinase-like_dom_sf"/>
</dbReference>
<dbReference type="GO" id="GO:0035612">
    <property type="term" value="F:AP-2 adaptor complex binding"/>
    <property type="evidence" value="ECO:0007669"/>
    <property type="project" value="TreeGrafter"/>
</dbReference>
<dbReference type="eggNOG" id="KOG2283">
    <property type="taxonomic scope" value="Eukaryota"/>
</dbReference>
<evidence type="ECO:0000313" key="4">
    <source>
        <dbReference type="EMBL" id="EPQ20452.1"/>
    </source>
</evidence>